<feature type="DNA-binding region" description="H-T-H motif" evidence="4">
    <location>
        <begin position="24"/>
        <end position="43"/>
    </location>
</feature>
<dbReference type="Proteomes" id="UP000295573">
    <property type="component" value="Unassembled WGS sequence"/>
</dbReference>
<dbReference type="PROSITE" id="PS50977">
    <property type="entry name" value="HTH_TETR_2"/>
    <property type="match status" value="1"/>
</dbReference>
<proteinExistence type="predicted"/>
<evidence type="ECO:0000256" key="2">
    <source>
        <dbReference type="ARBA" id="ARBA00023125"/>
    </source>
</evidence>
<dbReference type="PRINTS" id="PR00455">
    <property type="entry name" value="HTHTETR"/>
</dbReference>
<dbReference type="GO" id="GO:0000976">
    <property type="term" value="F:transcription cis-regulatory region binding"/>
    <property type="evidence" value="ECO:0007669"/>
    <property type="project" value="TreeGrafter"/>
</dbReference>
<keyword evidence="1" id="KW-0805">Transcription regulation</keyword>
<dbReference type="Pfam" id="PF13305">
    <property type="entry name" value="TetR_C_33"/>
    <property type="match status" value="1"/>
</dbReference>
<dbReference type="Gene3D" id="1.10.357.10">
    <property type="entry name" value="Tetracycline Repressor, domain 2"/>
    <property type="match status" value="1"/>
</dbReference>
<keyword evidence="3" id="KW-0804">Transcription</keyword>
<evidence type="ECO:0000256" key="1">
    <source>
        <dbReference type="ARBA" id="ARBA00023015"/>
    </source>
</evidence>
<dbReference type="InterPro" id="IPR009057">
    <property type="entry name" value="Homeodomain-like_sf"/>
</dbReference>
<reference evidence="6 7" key="1">
    <citation type="journal article" date="2015" name="Stand. Genomic Sci.">
        <title>Genomic Encyclopedia of Bacterial and Archaeal Type Strains, Phase III: the genomes of soil and plant-associated and newly described type strains.</title>
        <authorList>
            <person name="Whitman W.B."/>
            <person name="Woyke T."/>
            <person name="Klenk H.P."/>
            <person name="Zhou Y."/>
            <person name="Lilburn T.G."/>
            <person name="Beck B.J."/>
            <person name="De Vos P."/>
            <person name="Vandamme P."/>
            <person name="Eisen J.A."/>
            <person name="Garrity G."/>
            <person name="Hugenholtz P."/>
            <person name="Kyrpides N.C."/>
        </authorList>
    </citation>
    <scope>NUCLEOTIDE SEQUENCE [LARGE SCALE GENOMIC DNA]</scope>
    <source>
        <strain evidence="6 7">VKM Ac-2541</strain>
    </source>
</reference>
<dbReference type="PANTHER" id="PTHR30055">
    <property type="entry name" value="HTH-TYPE TRANSCRIPTIONAL REGULATOR RUTR"/>
    <property type="match status" value="1"/>
</dbReference>
<dbReference type="InterPro" id="IPR001647">
    <property type="entry name" value="HTH_TetR"/>
</dbReference>
<gene>
    <name evidence="6" type="ORF">EV646_103272</name>
</gene>
<dbReference type="SUPFAM" id="SSF46689">
    <property type="entry name" value="Homeodomain-like"/>
    <property type="match status" value="1"/>
</dbReference>
<dbReference type="InterPro" id="IPR036271">
    <property type="entry name" value="Tet_transcr_reg_TetR-rel_C_sf"/>
</dbReference>
<keyword evidence="2 4" id="KW-0238">DNA-binding</keyword>
<evidence type="ECO:0000259" key="5">
    <source>
        <dbReference type="PROSITE" id="PS50977"/>
    </source>
</evidence>
<dbReference type="OrthoDB" id="3173376at2"/>
<dbReference type="EMBL" id="SLWR01000003">
    <property type="protein sequence ID" value="TCO49294.1"/>
    <property type="molecule type" value="Genomic_DNA"/>
</dbReference>
<dbReference type="GO" id="GO:0003700">
    <property type="term" value="F:DNA-binding transcription factor activity"/>
    <property type="evidence" value="ECO:0007669"/>
    <property type="project" value="TreeGrafter"/>
</dbReference>
<dbReference type="InterPro" id="IPR050109">
    <property type="entry name" value="HTH-type_TetR-like_transc_reg"/>
</dbReference>
<dbReference type="Pfam" id="PF00440">
    <property type="entry name" value="TetR_N"/>
    <property type="match status" value="1"/>
</dbReference>
<evidence type="ECO:0000313" key="7">
    <source>
        <dbReference type="Proteomes" id="UP000295573"/>
    </source>
</evidence>
<dbReference type="AlphaFoldDB" id="A0A4R2IV92"/>
<feature type="domain" description="HTH tetR-type" evidence="5">
    <location>
        <begin position="1"/>
        <end position="61"/>
    </location>
</feature>
<evidence type="ECO:0000256" key="3">
    <source>
        <dbReference type="ARBA" id="ARBA00023163"/>
    </source>
</evidence>
<comment type="caution">
    <text evidence="6">The sequence shown here is derived from an EMBL/GenBank/DDBJ whole genome shotgun (WGS) entry which is preliminary data.</text>
</comment>
<accession>A0A4R2IV92</accession>
<name>A0A4R2IV92_9ACTN</name>
<evidence type="ECO:0000256" key="4">
    <source>
        <dbReference type="PROSITE-ProRule" id="PRU00335"/>
    </source>
</evidence>
<keyword evidence="7" id="KW-1185">Reference proteome</keyword>
<sequence length="188" mass="19642">MGTRDDLIEVATGLLDAGGVAAVTLREVGRLAGVSHNAPYKHFADKQALLAAVAARDLARHTELIQQAVRRKRSAKSALSEAMGRYIAWALEYPERFRLVFGRWTAESPELTASAEAAQAGLIGLVEAAQAAGALPAGDPVRLASLVRSVAHGAADLAATGHLSETGKGHASPQQLVDDLLAYLQSAS</sequence>
<dbReference type="PANTHER" id="PTHR30055:SF238">
    <property type="entry name" value="MYCOFACTOCIN BIOSYNTHESIS TRANSCRIPTIONAL REGULATOR MFTR-RELATED"/>
    <property type="match status" value="1"/>
</dbReference>
<dbReference type="RefSeq" id="WP_132146935.1">
    <property type="nucleotide sequence ID" value="NZ_SLWR01000003.1"/>
</dbReference>
<evidence type="ECO:0000313" key="6">
    <source>
        <dbReference type="EMBL" id="TCO49294.1"/>
    </source>
</evidence>
<organism evidence="6 7">
    <name type="scientific">Kribbella antiqua</name>
    <dbReference type="NCBI Taxonomy" id="2512217"/>
    <lineage>
        <taxon>Bacteria</taxon>
        <taxon>Bacillati</taxon>
        <taxon>Actinomycetota</taxon>
        <taxon>Actinomycetes</taxon>
        <taxon>Propionibacteriales</taxon>
        <taxon>Kribbellaceae</taxon>
        <taxon>Kribbella</taxon>
    </lineage>
</organism>
<protein>
    <submittedName>
        <fullName evidence="6">TetR family transcriptional regulator</fullName>
    </submittedName>
</protein>
<dbReference type="InterPro" id="IPR025996">
    <property type="entry name" value="MT1864/Rv1816-like_C"/>
</dbReference>
<dbReference type="SUPFAM" id="SSF48498">
    <property type="entry name" value="Tetracyclin repressor-like, C-terminal domain"/>
    <property type="match status" value="1"/>
</dbReference>